<dbReference type="Pfam" id="PF20256">
    <property type="entry name" value="MoCoBD_2"/>
    <property type="match status" value="2"/>
</dbReference>
<dbReference type="PIRSF" id="PIRSF036389">
    <property type="entry name" value="IOR_B"/>
    <property type="match status" value="1"/>
</dbReference>
<dbReference type="Gene3D" id="3.30.365.10">
    <property type="entry name" value="Aldehyde oxidase/xanthine dehydrogenase, molybdopterin binding domain"/>
    <property type="match status" value="4"/>
</dbReference>
<dbReference type="Proteomes" id="UP000588068">
    <property type="component" value="Unassembled WGS sequence"/>
</dbReference>
<comment type="caution">
    <text evidence="2">The sequence shown here is derived from an EMBL/GenBank/DDBJ whole genome shotgun (WGS) entry which is preliminary data.</text>
</comment>
<dbReference type="InterPro" id="IPR046867">
    <property type="entry name" value="AldOxase/xan_DH_MoCoBD2"/>
</dbReference>
<dbReference type="Pfam" id="PF02738">
    <property type="entry name" value="MoCoBD_1"/>
    <property type="match status" value="1"/>
</dbReference>
<accession>A0A841HHT9</accession>
<dbReference type="PROSITE" id="PS51318">
    <property type="entry name" value="TAT"/>
    <property type="match status" value="1"/>
</dbReference>
<dbReference type="EC" id="1.3.99.16" evidence="2"/>
<evidence type="ECO:0000313" key="3">
    <source>
        <dbReference type="Proteomes" id="UP000588068"/>
    </source>
</evidence>
<dbReference type="EMBL" id="JACHHZ010000001">
    <property type="protein sequence ID" value="MBB6092253.1"/>
    <property type="molecule type" value="Genomic_DNA"/>
</dbReference>
<sequence length="738" mass="79379">MAGRSDRTAVTTDDESVATITSPSRRSFLQYSLAGSATLVMGSTFVGDEAAASISLPELGEILDFPDVIALAEAPYASNLLLEITTGNRVRFELPRLDKGQGIATAFAMLIADELDSDYERTDVTLSDRRADRPFSITGNSAAIRALWDPVRSLCAHARARLVTAAALRWSVRASSLRTSQSSVIATDGRIATYGELSAEAARVAIPLIPVTPKPVSQYKIVGTKRARKNARAIVTGTEKYTLDTSVAGAMPTVVARAPDIGGSVLSWNGAVAASMPGVIGIVPIPNGIAVTAQTFKQAFDARDALQISWRPGPVRGQSDAGMRNTLRQINTPLTPVLPLVGSLSATFEFPYLAHAMMEVMSAVADVRDQSAEIWYASQSPNFVAAQVAQSTGIPASKVKIHIPFAGGSFGRRLFGEAAVEAALVSKALRMPVKLMWTRNDDMRHGRFRPLSRCDIRASWLAGATLSYEHHIAAARNDFRHGLGDALTAAGVNVVPDLFNQVGFITMISLPYRFGNTSSKLVEKELGVPTASWRSVYSGVMTVANEIFIDEMARIRRYDEVDFRLRHLDSAAAERCLRYVAAAGAWGRTMPRGQAQGVAVHAEYRSAVAYLVEIDTTGPEPRLLKAYCAVDVGVPVNVSGLQAQMQGSLIDGWSVMFRAGNHVDDGRIREGSFGDFHWARMRHAPVTTQVHVFPAEGSNAEPGGAGELGITAAAAACVNAYARATKTQPRRFPVQEYD</sequence>
<dbReference type="SUPFAM" id="SSF56003">
    <property type="entry name" value="Molybdenum cofactor-binding domain"/>
    <property type="match status" value="2"/>
</dbReference>
<dbReference type="SMART" id="SM01008">
    <property type="entry name" value="Ald_Xan_dh_C"/>
    <property type="match status" value="1"/>
</dbReference>
<dbReference type="InterPro" id="IPR006311">
    <property type="entry name" value="TAT_signal"/>
</dbReference>
<protein>
    <submittedName>
        <fullName evidence="2">Isoquinoline 1-oxidoreductase beta subunit</fullName>
        <ecNumber evidence="2">1.3.99.16</ecNumber>
    </submittedName>
</protein>
<reference evidence="2 3" key="1">
    <citation type="submission" date="2020-08" db="EMBL/GenBank/DDBJ databases">
        <title>Genomic Encyclopedia of Type Strains, Phase IV (KMG-IV): sequencing the most valuable type-strain genomes for metagenomic binning, comparative biology and taxonomic classification.</title>
        <authorList>
            <person name="Goeker M."/>
        </authorList>
    </citation>
    <scope>NUCLEOTIDE SEQUENCE [LARGE SCALE GENOMIC DNA]</scope>
    <source>
        <strain evidence="2 3">DSM 26723</strain>
    </source>
</reference>
<evidence type="ECO:0000313" key="2">
    <source>
        <dbReference type="EMBL" id="MBB6092253.1"/>
    </source>
</evidence>
<dbReference type="Gene3D" id="3.90.1170.50">
    <property type="entry name" value="Aldehyde oxidase/xanthine dehydrogenase, a/b hammerhead"/>
    <property type="match status" value="1"/>
</dbReference>
<dbReference type="RefSeq" id="WP_184329993.1">
    <property type="nucleotide sequence ID" value="NZ_JACHHZ010000001.1"/>
</dbReference>
<dbReference type="GO" id="GO:0047121">
    <property type="term" value="F:isoquinoline 1-oxidoreductase activity"/>
    <property type="evidence" value="ECO:0007669"/>
    <property type="project" value="UniProtKB-EC"/>
</dbReference>
<dbReference type="PANTHER" id="PTHR47495:SF1">
    <property type="entry name" value="BLL3820 PROTEIN"/>
    <property type="match status" value="1"/>
</dbReference>
<evidence type="ECO:0000259" key="1">
    <source>
        <dbReference type="SMART" id="SM01008"/>
    </source>
</evidence>
<gene>
    <name evidence="2" type="ORF">HNQ60_001099</name>
</gene>
<organism evidence="2 3">
    <name type="scientific">Povalibacter uvarum</name>
    <dbReference type="NCBI Taxonomy" id="732238"/>
    <lineage>
        <taxon>Bacteria</taxon>
        <taxon>Pseudomonadati</taxon>
        <taxon>Pseudomonadota</taxon>
        <taxon>Gammaproteobacteria</taxon>
        <taxon>Steroidobacterales</taxon>
        <taxon>Steroidobacteraceae</taxon>
        <taxon>Povalibacter</taxon>
    </lineage>
</organism>
<dbReference type="AlphaFoldDB" id="A0A841HHT9"/>
<keyword evidence="2" id="KW-0560">Oxidoreductase</keyword>
<dbReference type="InterPro" id="IPR037165">
    <property type="entry name" value="AldOxase/xan_DH_Mopterin-bd_sf"/>
</dbReference>
<keyword evidence="3" id="KW-1185">Reference proteome</keyword>
<feature type="domain" description="Aldehyde oxidase/xanthine dehydrogenase a/b hammerhead" evidence="1">
    <location>
        <begin position="236"/>
        <end position="314"/>
    </location>
</feature>
<dbReference type="InterPro" id="IPR012368">
    <property type="entry name" value="OxRdtase_Mopterin-bd_su_IorB"/>
</dbReference>
<dbReference type="InterPro" id="IPR052516">
    <property type="entry name" value="N-heterocyclic_Hydroxylase"/>
</dbReference>
<dbReference type="InterPro" id="IPR008274">
    <property type="entry name" value="AldOxase/xan_DH_MoCoBD1"/>
</dbReference>
<name>A0A841HHT9_9GAMM</name>
<proteinExistence type="predicted"/>
<dbReference type="InterPro" id="IPR000674">
    <property type="entry name" value="Ald_Oxase/Xan_DH_a/b"/>
</dbReference>
<dbReference type="PANTHER" id="PTHR47495">
    <property type="entry name" value="ALDEHYDE DEHYDROGENASE"/>
    <property type="match status" value="1"/>
</dbReference>